<name>A0A7J7KK52_BUGNE</name>
<reference evidence="2" key="1">
    <citation type="submission" date="2020-06" db="EMBL/GenBank/DDBJ databases">
        <title>Draft genome of Bugula neritina, a colonial animal packing powerful symbionts and potential medicines.</title>
        <authorList>
            <person name="Rayko M."/>
        </authorList>
    </citation>
    <scope>NUCLEOTIDE SEQUENCE [LARGE SCALE GENOMIC DNA]</scope>
    <source>
        <strain evidence="2">Kwan_BN1</strain>
    </source>
</reference>
<feature type="compositionally biased region" description="Basic and acidic residues" evidence="1">
    <location>
        <begin position="1"/>
        <end position="24"/>
    </location>
</feature>
<dbReference type="OrthoDB" id="6136670at2759"/>
<organism evidence="2 3">
    <name type="scientific">Bugula neritina</name>
    <name type="common">Brown bryozoan</name>
    <name type="synonym">Sertularia neritina</name>
    <dbReference type="NCBI Taxonomy" id="10212"/>
    <lineage>
        <taxon>Eukaryota</taxon>
        <taxon>Metazoa</taxon>
        <taxon>Spiralia</taxon>
        <taxon>Lophotrochozoa</taxon>
        <taxon>Bryozoa</taxon>
        <taxon>Gymnolaemata</taxon>
        <taxon>Cheilostomatida</taxon>
        <taxon>Flustrina</taxon>
        <taxon>Buguloidea</taxon>
        <taxon>Bugulidae</taxon>
        <taxon>Bugula</taxon>
    </lineage>
</organism>
<keyword evidence="3" id="KW-1185">Reference proteome</keyword>
<protein>
    <submittedName>
        <fullName evidence="2">Uncharacterized protein</fullName>
    </submittedName>
</protein>
<comment type="caution">
    <text evidence="2">The sequence shown here is derived from an EMBL/GenBank/DDBJ whole genome shotgun (WGS) entry which is preliminary data.</text>
</comment>
<proteinExistence type="predicted"/>
<dbReference type="Proteomes" id="UP000593567">
    <property type="component" value="Unassembled WGS sequence"/>
</dbReference>
<dbReference type="Gene3D" id="1.20.920.60">
    <property type="match status" value="1"/>
</dbReference>
<gene>
    <name evidence="2" type="ORF">EB796_003449</name>
</gene>
<dbReference type="AlphaFoldDB" id="A0A7J7KK52"/>
<feature type="region of interest" description="Disordered" evidence="1">
    <location>
        <begin position="1"/>
        <end position="31"/>
    </location>
</feature>
<accession>A0A7J7KK52</accession>
<evidence type="ECO:0000256" key="1">
    <source>
        <dbReference type="SAM" id="MobiDB-lite"/>
    </source>
</evidence>
<evidence type="ECO:0000313" key="2">
    <source>
        <dbReference type="EMBL" id="KAF6038244.1"/>
    </source>
</evidence>
<dbReference type="EMBL" id="VXIV02000444">
    <property type="protein sequence ID" value="KAF6038244.1"/>
    <property type="molecule type" value="Genomic_DNA"/>
</dbReference>
<evidence type="ECO:0000313" key="3">
    <source>
        <dbReference type="Proteomes" id="UP000593567"/>
    </source>
</evidence>
<sequence length="152" mass="16942">MKGGEGKKAGKDLRNSVKKSDVTEIKSLSAPPENVKQVMRETLVLLGYKRRELQDYGFIKKVIGSSKFLSQLKELKAEDVPVGVAAEVKSEMSSLSYEQLSKAISDSDSRAVSQYSCSQQCGPRASKQIQSEELKQYLKSLEEYLAYNDPVR</sequence>